<comment type="caution">
    <text evidence="1">The sequence shown here is derived from an EMBL/GenBank/DDBJ whole genome shotgun (WGS) entry which is preliminary data.</text>
</comment>
<keyword evidence="2" id="KW-1185">Reference proteome</keyword>
<organism evidence="1 2">
    <name type="scientific">Paenibacillus agilis</name>
    <dbReference type="NCBI Taxonomy" id="3020863"/>
    <lineage>
        <taxon>Bacteria</taxon>
        <taxon>Bacillati</taxon>
        <taxon>Bacillota</taxon>
        <taxon>Bacilli</taxon>
        <taxon>Bacillales</taxon>
        <taxon>Paenibacillaceae</taxon>
        <taxon>Paenibacillus</taxon>
    </lineage>
</organism>
<dbReference type="EMBL" id="VNJK01000007">
    <property type="protein sequence ID" value="TVX85542.1"/>
    <property type="molecule type" value="Genomic_DNA"/>
</dbReference>
<dbReference type="Proteomes" id="UP000318102">
    <property type="component" value="Unassembled WGS sequence"/>
</dbReference>
<sequence>MIVQIKETGNQATLGIIDSGTGVNFVTNFIGNTGALNDGQFTWDEDKKAYICLQKTYDWWKKVVSDNQALNDRIEELKEVHGAARVQEVVESADETDLEDYAAAVNRALDEAFE</sequence>
<dbReference type="RefSeq" id="WP_144995013.1">
    <property type="nucleotide sequence ID" value="NZ_VNJK01000007.1"/>
</dbReference>
<reference evidence="1 2" key="1">
    <citation type="submission" date="2019-07" db="EMBL/GenBank/DDBJ databases">
        <authorList>
            <person name="Kim J."/>
        </authorList>
    </citation>
    <scope>NUCLEOTIDE SEQUENCE [LARGE SCALE GENOMIC DNA]</scope>
    <source>
        <strain evidence="1 2">N4</strain>
    </source>
</reference>
<gene>
    <name evidence="1" type="ORF">FPZ44_24610</name>
</gene>
<proteinExistence type="predicted"/>
<evidence type="ECO:0000313" key="2">
    <source>
        <dbReference type="Proteomes" id="UP000318102"/>
    </source>
</evidence>
<dbReference type="AlphaFoldDB" id="A0A559ICZ3"/>
<protein>
    <submittedName>
        <fullName evidence="1">Uncharacterized protein</fullName>
    </submittedName>
</protein>
<dbReference type="OrthoDB" id="2632305at2"/>
<evidence type="ECO:0000313" key="1">
    <source>
        <dbReference type="EMBL" id="TVX85542.1"/>
    </source>
</evidence>
<name>A0A559ICZ3_9BACL</name>
<accession>A0A559ICZ3</accession>